<dbReference type="EMBL" id="BPQG01000056">
    <property type="protein sequence ID" value="GJD45840.1"/>
    <property type="molecule type" value="Genomic_DNA"/>
</dbReference>
<dbReference type="Pfam" id="PF25735">
    <property type="entry name" value="Phage_L5_gp82"/>
    <property type="match status" value="1"/>
</dbReference>
<name>A0ABQ4QKQ1_9HYPH</name>
<accession>A0ABQ4QKQ1</accession>
<dbReference type="Proteomes" id="UP001055117">
    <property type="component" value="Unassembled WGS sequence"/>
</dbReference>
<dbReference type="InterPro" id="IPR058002">
    <property type="entry name" value="Gp82"/>
</dbReference>
<gene>
    <name evidence="1" type="ORF">AFCDBAGC_3717</name>
</gene>
<sequence>MPTPSADVYRNLTRKAWSIRIAGRVVGHVPAIALAGVTLRTSEASRLRCLRLGIRDVHAWARGVPVPGLPRPAEAVRIRYRLDRPGFRDPEGRPVSEWNACWFEADGSAWCLAGPGERLGAGGTDMARPYDRKILSSDLAHVSRAGLLDDWALQRAGRRGDGYVLVGTDEQGRVRETGQVQGWDIQAGWAWVTGTGLLRLGTPRSAIPSTGVTL</sequence>
<comment type="caution">
    <text evidence="1">The sequence shown here is derived from an EMBL/GenBank/DDBJ whole genome shotgun (WGS) entry which is preliminary data.</text>
</comment>
<keyword evidence="2" id="KW-1185">Reference proteome</keyword>
<evidence type="ECO:0000313" key="1">
    <source>
        <dbReference type="EMBL" id="GJD45840.1"/>
    </source>
</evidence>
<proteinExistence type="predicted"/>
<protein>
    <submittedName>
        <fullName evidence="1">Uncharacterized protein</fullName>
    </submittedName>
</protein>
<organism evidence="1 2">
    <name type="scientific">Methylobacterium cerastii</name>
    <dbReference type="NCBI Taxonomy" id="932741"/>
    <lineage>
        <taxon>Bacteria</taxon>
        <taxon>Pseudomonadati</taxon>
        <taxon>Pseudomonadota</taxon>
        <taxon>Alphaproteobacteria</taxon>
        <taxon>Hyphomicrobiales</taxon>
        <taxon>Methylobacteriaceae</taxon>
        <taxon>Methylobacterium</taxon>
    </lineage>
</organism>
<reference evidence="1 2" key="1">
    <citation type="journal article" date="2021" name="Front. Microbiol.">
        <title>Comprehensive Comparative Genomics and Phenotyping of Methylobacterium Species.</title>
        <authorList>
            <person name="Alessa O."/>
            <person name="Ogura Y."/>
            <person name="Fujitani Y."/>
            <person name="Takami H."/>
            <person name="Hayashi T."/>
            <person name="Sahin N."/>
            <person name="Tani A."/>
        </authorList>
    </citation>
    <scope>NUCLEOTIDE SEQUENCE [LARGE SCALE GENOMIC DNA]</scope>
    <source>
        <strain evidence="1 2">DSM 23679</strain>
    </source>
</reference>
<evidence type="ECO:0000313" key="2">
    <source>
        <dbReference type="Proteomes" id="UP001055117"/>
    </source>
</evidence>